<accession>A0AAD3D399</accession>
<dbReference type="PANTHER" id="PTHR15614:SF2">
    <property type="entry name" value="INTRAFLAGELLAR TRANSPORT PROTEIN 81 HOMOLOG"/>
    <property type="match status" value="1"/>
</dbReference>
<organism evidence="9 10">
    <name type="scientific">Chaetoceros tenuissimus</name>
    <dbReference type="NCBI Taxonomy" id="426638"/>
    <lineage>
        <taxon>Eukaryota</taxon>
        <taxon>Sar</taxon>
        <taxon>Stramenopiles</taxon>
        <taxon>Ochrophyta</taxon>
        <taxon>Bacillariophyta</taxon>
        <taxon>Coscinodiscophyceae</taxon>
        <taxon>Chaetocerotophycidae</taxon>
        <taxon>Chaetocerotales</taxon>
        <taxon>Chaetocerotaceae</taxon>
        <taxon>Chaetoceros</taxon>
    </lineage>
</organism>
<dbReference type="Gene3D" id="1.10.418.70">
    <property type="entry name" value="Intraflagellar transport protein 81, N-terminal domain"/>
    <property type="match status" value="1"/>
</dbReference>
<sequence>MTYDIETIVHHLNEEPFSFNIRLIEFSKLDELETLHSVLVSIDKNTFANHNDFRNNEQLVQSKIIPFLSTISYPHLPTEEEVMDKFIRNIAQGDKDIVYSILHYCLENRPSLCEQIYLVPFQDPIHIPLDISMTLRSDDELNQLAKEYQDLQQEFMQEYQLYSQKKKEYLELQENAKMMDVKALQNEKNLLIQKLQEFERNVENSREEDLYQHMLHVVMLLREEEEKEVRLKKHMEDQHVELDENVIKLDQMKRKYETIRSSCSDGDEISMEAIMNAIRKEIADVAMVVRSDIVADKLQVEKRIQELSELRDRPICTEDDLYEVKTKRHQIENRMNEMESQLEMEKQKKSFASIQMFKKHADTSARKVKTEQQILDKTYKELEELEKEHQKFKEKKMEREAEMNARTVELPDGTVLQGQEINAFRAACKENQQTLSVLQSKIETRVKENASLDDTLELCRSKYTQFQEFIKVQEERAGVKGYHDSQQALSKIEKESLAVNEVKGNTLQEITDIVEEMRKTLKEKRALLQPLITNLKDKRAEFKTLKSSYDSQKKVFQEQANELYEQRKDLEDECSRLETEFNEKQNTYTSLCRSVEALTSNLEKVEKEKEYIDGDSRFSDDYQCLQEMCEDKELKQATLIEKLREEERNLKANKAARLEQKEIFGQTIAILKLKLELDDRFLDLKSLDSSDPIEVM</sequence>
<keyword evidence="2" id="KW-0970">Cilium biogenesis/degradation</keyword>
<gene>
    <name evidence="9" type="ORF">CTEN210_13409</name>
</gene>
<evidence type="ECO:0000256" key="5">
    <source>
        <dbReference type="ARBA" id="ARBA00023273"/>
    </source>
</evidence>
<keyword evidence="10" id="KW-1185">Reference proteome</keyword>
<keyword evidence="4" id="KW-0969">Cilium</keyword>
<dbReference type="PANTHER" id="PTHR15614">
    <property type="entry name" value="INTRAFLAGELLAR TRANSPORT PROTEIN 81 HOMOLOG"/>
    <property type="match status" value="1"/>
</dbReference>
<comment type="caution">
    <text evidence="9">The sequence shown here is derived from an EMBL/GenBank/DDBJ whole genome shotgun (WGS) entry which is preliminary data.</text>
</comment>
<feature type="coiled-coil region" evidence="7">
    <location>
        <begin position="321"/>
        <end position="402"/>
    </location>
</feature>
<evidence type="ECO:0000256" key="4">
    <source>
        <dbReference type="ARBA" id="ARBA00023069"/>
    </source>
</evidence>
<feature type="domain" description="IFT81 calponin homology" evidence="8">
    <location>
        <begin position="5"/>
        <end position="121"/>
    </location>
</feature>
<dbReference type="InterPro" id="IPR041146">
    <property type="entry name" value="IFT81_CH"/>
</dbReference>
<name>A0AAD3D399_9STRA</name>
<keyword evidence="5" id="KW-0966">Cell projection</keyword>
<evidence type="ECO:0000256" key="6">
    <source>
        <dbReference type="ARBA" id="ARBA00043983"/>
    </source>
</evidence>
<comment type="subcellular location">
    <subcellularLocation>
        <location evidence="1">Cell projection</location>
        <location evidence="1">Cilium</location>
    </subcellularLocation>
</comment>
<dbReference type="GO" id="GO:0060271">
    <property type="term" value="P:cilium assembly"/>
    <property type="evidence" value="ECO:0007669"/>
    <property type="project" value="InterPro"/>
</dbReference>
<dbReference type="AlphaFoldDB" id="A0AAD3D399"/>
<evidence type="ECO:0000256" key="7">
    <source>
        <dbReference type="SAM" id="Coils"/>
    </source>
</evidence>
<evidence type="ECO:0000313" key="9">
    <source>
        <dbReference type="EMBL" id="GFH56933.1"/>
    </source>
</evidence>
<dbReference type="InterPro" id="IPR043016">
    <property type="entry name" value="IFT81_N_sf"/>
</dbReference>
<dbReference type="InterPro" id="IPR029600">
    <property type="entry name" value="IFT81"/>
</dbReference>
<keyword evidence="3 7" id="KW-0175">Coiled coil</keyword>
<dbReference type="GO" id="GO:0030992">
    <property type="term" value="C:intraciliary transport particle B"/>
    <property type="evidence" value="ECO:0007669"/>
    <property type="project" value="InterPro"/>
</dbReference>
<evidence type="ECO:0000313" key="10">
    <source>
        <dbReference type="Proteomes" id="UP001054902"/>
    </source>
</evidence>
<protein>
    <recommendedName>
        <fullName evidence="8">IFT81 calponin homology domain-containing protein</fullName>
    </recommendedName>
</protein>
<evidence type="ECO:0000256" key="2">
    <source>
        <dbReference type="ARBA" id="ARBA00022794"/>
    </source>
</evidence>
<reference evidence="9 10" key="1">
    <citation type="journal article" date="2021" name="Sci. Rep.">
        <title>The genome of the diatom Chaetoceros tenuissimus carries an ancient integrated fragment of an extant virus.</title>
        <authorList>
            <person name="Hongo Y."/>
            <person name="Kimura K."/>
            <person name="Takaki Y."/>
            <person name="Yoshida Y."/>
            <person name="Baba S."/>
            <person name="Kobayashi G."/>
            <person name="Nagasaki K."/>
            <person name="Hano T."/>
            <person name="Tomaru Y."/>
        </authorList>
    </citation>
    <scope>NUCLEOTIDE SEQUENCE [LARGE SCALE GENOMIC DNA]</scope>
    <source>
        <strain evidence="9 10">NIES-3715</strain>
    </source>
</reference>
<dbReference type="GO" id="GO:0042073">
    <property type="term" value="P:intraciliary transport"/>
    <property type="evidence" value="ECO:0007669"/>
    <property type="project" value="InterPro"/>
</dbReference>
<feature type="coiled-coil region" evidence="7">
    <location>
        <begin position="553"/>
        <end position="660"/>
    </location>
</feature>
<evidence type="ECO:0000256" key="3">
    <source>
        <dbReference type="ARBA" id="ARBA00023054"/>
    </source>
</evidence>
<dbReference type="Pfam" id="PF18383">
    <property type="entry name" value="IFT81_CH"/>
    <property type="match status" value="1"/>
</dbReference>
<feature type="coiled-coil region" evidence="7">
    <location>
        <begin position="134"/>
        <end position="208"/>
    </location>
</feature>
<proteinExistence type="inferred from homology"/>
<evidence type="ECO:0000259" key="8">
    <source>
        <dbReference type="Pfam" id="PF18383"/>
    </source>
</evidence>
<dbReference type="GO" id="GO:0036064">
    <property type="term" value="C:ciliary basal body"/>
    <property type="evidence" value="ECO:0007669"/>
    <property type="project" value="TreeGrafter"/>
</dbReference>
<dbReference type="EMBL" id="BLLK01000057">
    <property type="protein sequence ID" value="GFH56933.1"/>
    <property type="molecule type" value="Genomic_DNA"/>
</dbReference>
<dbReference type="GO" id="GO:0015631">
    <property type="term" value="F:tubulin binding"/>
    <property type="evidence" value="ECO:0007669"/>
    <property type="project" value="InterPro"/>
</dbReference>
<comment type="similarity">
    <text evidence="6">Belongs to the IFT81 family.</text>
</comment>
<dbReference type="Proteomes" id="UP001054902">
    <property type="component" value="Unassembled WGS sequence"/>
</dbReference>
<evidence type="ECO:0000256" key="1">
    <source>
        <dbReference type="ARBA" id="ARBA00004138"/>
    </source>
</evidence>